<proteinExistence type="predicted"/>
<gene>
    <name evidence="1" type="ORF">D9619_007822</name>
</gene>
<protein>
    <submittedName>
        <fullName evidence="1">Uncharacterized protein</fullName>
    </submittedName>
</protein>
<sequence length="465" mass="52701">MLRAIINVAGFRTRSAVVTRNAPPPRTLAYALNTRNLHLRRHYTTNSPSYILSTLRPSHSALAQQVLDVSGESEIFVSCRGRTEASVRLRYEADKSFPPNTRGVLYFVPTEQCRHIRFRLCDSVTDFSHGSDLLKSDGQKWTMSLKRMASGFRHYHPLLNMIMEENPSFAADIDTALSKRRIIRTLLPQELTAKGQRLFDISNLSSVQPQFSIQNNLSNSSYQIYYYRQHTYGQHASFPANTKGVFYYRQSTTAPNAIGELRFRLCSDVGLFTSGSDLCLPSGLPWCITSTQLLSMPSYSTVRGLLLHEGLFKRPLPPYADASTVPLICSLKQPFVMDLDHLHAILHFKIGADNLQNVKIYCLFGDRSETFYTGRVVVQLEEYPLKYLSGRKLKRTPLFALRFLEFLTPVEAKPDMGLPPLQRPKIGELLHRQHRGLYRPWGYCPASTTIYEPLSRLAAGPSTSV</sequence>
<dbReference type="EMBL" id="JAACJJ010000057">
    <property type="protein sequence ID" value="KAF5311171.1"/>
    <property type="molecule type" value="Genomic_DNA"/>
</dbReference>
<reference evidence="1 2" key="1">
    <citation type="journal article" date="2020" name="ISME J.">
        <title>Uncovering the hidden diversity of litter-decomposition mechanisms in mushroom-forming fungi.</title>
        <authorList>
            <person name="Floudas D."/>
            <person name="Bentzer J."/>
            <person name="Ahren D."/>
            <person name="Johansson T."/>
            <person name="Persson P."/>
            <person name="Tunlid A."/>
        </authorList>
    </citation>
    <scope>NUCLEOTIDE SEQUENCE [LARGE SCALE GENOMIC DNA]</scope>
    <source>
        <strain evidence="1 2">CBS 101986</strain>
    </source>
</reference>
<dbReference type="Proteomes" id="UP000567179">
    <property type="component" value="Unassembled WGS sequence"/>
</dbReference>
<evidence type="ECO:0000313" key="2">
    <source>
        <dbReference type="Proteomes" id="UP000567179"/>
    </source>
</evidence>
<dbReference type="OrthoDB" id="2750929at2759"/>
<keyword evidence="2" id="KW-1185">Reference proteome</keyword>
<accession>A0A8H5ESX3</accession>
<dbReference type="AlphaFoldDB" id="A0A8H5ESX3"/>
<name>A0A8H5ESX3_9AGAR</name>
<evidence type="ECO:0000313" key="1">
    <source>
        <dbReference type="EMBL" id="KAF5311171.1"/>
    </source>
</evidence>
<comment type="caution">
    <text evidence="1">The sequence shown here is derived from an EMBL/GenBank/DDBJ whole genome shotgun (WGS) entry which is preliminary data.</text>
</comment>
<organism evidence="1 2">
    <name type="scientific">Psilocybe cf. subviscida</name>
    <dbReference type="NCBI Taxonomy" id="2480587"/>
    <lineage>
        <taxon>Eukaryota</taxon>
        <taxon>Fungi</taxon>
        <taxon>Dikarya</taxon>
        <taxon>Basidiomycota</taxon>
        <taxon>Agaricomycotina</taxon>
        <taxon>Agaricomycetes</taxon>
        <taxon>Agaricomycetidae</taxon>
        <taxon>Agaricales</taxon>
        <taxon>Agaricineae</taxon>
        <taxon>Strophariaceae</taxon>
        <taxon>Psilocybe</taxon>
    </lineage>
</organism>